<dbReference type="EMBL" id="CP039355">
    <property type="protein sequence ID" value="QCE14282.1"/>
    <property type="molecule type" value="Genomic_DNA"/>
</dbReference>
<feature type="region of interest" description="Disordered" evidence="1">
    <location>
        <begin position="1"/>
        <end position="43"/>
    </location>
</feature>
<organism evidence="2 3">
    <name type="scientific">Vigna unguiculata</name>
    <name type="common">Cowpea</name>
    <dbReference type="NCBI Taxonomy" id="3917"/>
    <lineage>
        <taxon>Eukaryota</taxon>
        <taxon>Viridiplantae</taxon>
        <taxon>Streptophyta</taxon>
        <taxon>Embryophyta</taxon>
        <taxon>Tracheophyta</taxon>
        <taxon>Spermatophyta</taxon>
        <taxon>Magnoliopsida</taxon>
        <taxon>eudicotyledons</taxon>
        <taxon>Gunneridae</taxon>
        <taxon>Pentapetalae</taxon>
        <taxon>rosids</taxon>
        <taxon>fabids</taxon>
        <taxon>Fabales</taxon>
        <taxon>Fabaceae</taxon>
        <taxon>Papilionoideae</taxon>
        <taxon>50 kb inversion clade</taxon>
        <taxon>NPAAA clade</taxon>
        <taxon>indigoferoid/millettioid clade</taxon>
        <taxon>Phaseoleae</taxon>
        <taxon>Vigna</taxon>
    </lineage>
</organism>
<protein>
    <submittedName>
        <fullName evidence="2">Uncharacterized protein</fullName>
    </submittedName>
</protein>
<evidence type="ECO:0000256" key="1">
    <source>
        <dbReference type="SAM" id="MobiDB-lite"/>
    </source>
</evidence>
<keyword evidence="3" id="KW-1185">Reference proteome</keyword>
<proteinExistence type="predicted"/>
<dbReference type="Proteomes" id="UP000501690">
    <property type="component" value="Linkage Group LG11"/>
</dbReference>
<accession>A0A4D6NMQ7</accession>
<gene>
    <name evidence="2" type="ORF">DEO72_LG11g1281</name>
</gene>
<dbReference type="AlphaFoldDB" id="A0A4D6NMQ7"/>
<feature type="compositionally biased region" description="Basic residues" evidence="1">
    <location>
        <begin position="1"/>
        <end position="14"/>
    </location>
</feature>
<evidence type="ECO:0000313" key="2">
    <source>
        <dbReference type="EMBL" id="QCE14282.1"/>
    </source>
</evidence>
<reference evidence="2 3" key="1">
    <citation type="submission" date="2019-04" db="EMBL/GenBank/DDBJ databases">
        <title>An improved genome assembly and genetic linkage map for asparagus bean, Vigna unguiculata ssp. sesquipedialis.</title>
        <authorList>
            <person name="Xia Q."/>
            <person name="Zhang R."/>
            <person name="Dong Y."/>
        </authorList>
    </citation>
    <scope>NUCLEOTIDE SEQUENCE [LARGE SCALE GENOMIC DNA]</scope>
    <source>
        <tissue evidence="2">Leaf</tissue>
    </source>
</reference>
<sequence length="309" mass="34798">MTTSRGSRHFHRQPSPHLFVNRRPPQHHHTCESDSNLHTLQPPSQVIFSARKPWRQRRRSCTFISRSNHHLLPHESATEHAPDLLSSRTTINASQNQSAFALRQSIELNRQSPRHYHFYNFEHSAPIKTREPPLLCSTCNHVCNKQHLPLAQQAPSLPQARSAHTVHKLAPYSTIVFQPSSTATVAETATINTSRHNEPERKANQICDARLHQVWPPQFSLLLPAPAAMAAPFHPSGRRITAVREPSTFTPEQPPWQPSLHFSTAKGGRNPNSGERNHFATCQLLIAQSNWSTGQLVNTGQLVKANSQL</sequence>
<feature type="region of interest" description="Disordered" evidence="1">
    <location>
        <begin position="247"/>
        <end position="276"/>
    </location>
</feature>
<evidence type="ECO:0000313" key="3">
    <source>
        <dbReference type="Proteomes" id="UP000501690"/>
    </source>
</evidence>
<name>A0A4D6NMQ7_VIGUN</name>
<feature type="compositionally biased region" description="Polar residues" evidence="1">
    <location>
        <begin position="33"/>
        <end position="43"/>
    </location>
</feature>